<keyword evidence="8" id="KW-0325">Glycoprotein</keyword>
<evidence type="ECO:0000256" key="4">
    <source>
        <dbReference type="ARBA" id="ARBA00022989"/>
    </source>
</evidence>
<evidence type="ECO:0000256" key="3">
    <source>
        <dbReference type="ARBA" id="ARBA00022692"/>
    </source>
</evidence>
<dbReference type="EMBL" id="GL732760">
    <property type="protein sequence ID" value="EFX65146.1"/>
    <property type="molecule type" value="Genomic_DNA"/>
</dbReference>
<keyword evidence="10" id="KW-0407">Ion channel</keyword>
<dbReference type="PhylomeDB" id="E9HSX5"/>
<evidence type="ECO:0000256" key="8">
    <source>
        <dbReference type="ARBA" id="ARBA00023180"/>
    </source>
</evidence>
<evidence type="ECO:0000256" key="11">
    <source>
        <dbReference type="SAM" id="Phobius"/>
    </source>
</evidence>
<organism evidence="13 14">
    <name type="scientific">Daphnia pulex</name>
    <name type="common">Water flea</name>
    <dbReference type="NCBI Taxonomy" id="6669"/>
    <lineage>
        <taxon>Eukaryota</taxon>
        <taxon>Metazoa</taxon>
        <taxon>Ecdysozoa</taxon>
        <taxon>Arthropoda</taxon>
        <taxon>Crustacea</taxon>
        <taxon>Branchiopoda</taxon>
        <taxon>Diplostraca</taxon>
        <taxon>Cladocera</taxon>
        <taxon>Anomopoda</taxon>
        <taxon>Daphniidae</taxon>
        <taxon>Daphnia</taxon>
    </lineage>
</organism>
<name>E9HSX5_DAPPU</name>
<proteinExistence type="predicted"/>
<dbReference type="GO" id="GO:0016020">
    <property type="term" value="C:membrane"/>
    <property type="evidence" value="ECO:0007669"/>
    <property type="project" value="UniProtKB-SubCell"/>
</dbReference>
<evidence type="ECO:0000256" key="6">
    <source>
        <dbReference type="ARBA" id="ARBA00023136"/>
    </source>
</evidence>
<evidence type="ECO:0000256" key="9">
    <source>
        <dbReference type="ARBA" id="ARBA00023286"/>
    </source>
</evidence>
<keyword evidence="5" id="KW-0406">Ion transport</keyword>
<dbReference type="AlphaFoldDB" id="E9HSX5"/>
<dbReference type="GO" id="GO:0015276">
    <property type="term" value="F:ligand-gated monoatomic ion channel activity"/>
    <property type="evidence" value="ECO:0007669"/>
    <property type="project" value="InterPro"/>
</dbReference>
<keyword evidence="9" id="KW-1071">Ligand-gated ion channel</keyword>
<evidence type="ECO:0000256" key="2">
    <source>
        <dbReference type="ARBA" id="ARBA00022448"/>
    </source>
</evidence>
<dbReference type="Gene3D" id="3.40.190.10">
    <property type="entry name" value="Periplasmic binding protein-like II"/>
    <property type="match status" value="1"/>
</dbReference>
<keyword evidence="4 11" id="KW-1133">Transmembrane helix</keyword>
<keyword evidence="3 11" id="KW-0812">Transmembrane</keyword>
<evidence type="ECO:0000256" key="10">
    <source>
        <dbReference type="ARBA" id="ARBA00023303"/>
    </source>
</evidence>
<evidence type="ECO:0000259" key="12">
    <source>
        <dbReference type="Pfam" id="PF10613"/>
    </source>
</evidence>
<evidence type="ECO:0000256" key="5">
    <source>
        <dbReference type="ARBA" id="ARBA00023065"/>
    </source>
</evidence>
<evidence type="ECO:0000256" key="7">
    <source>
        <dbReference type="ARBA" id="ARBA00023170"/>
    </source>
</evidence>
<dbReference type="KEGG" id="dpx:DAPPUDRAFT_265129"/>
<gene>
    <name evidence="13" type="ORF">DAPPUDRAFT_265129</name>
</gene>
<accession>E9HSX5</accession>
<keyword evidence="14" id="KW-1185">Reference proteome</keyword>
<dbReference type="Proteomes" id="UP000000305">
    <property type="component" value="Unassembled WGS sequence"/>
</dbReference>
<dbReference type="InParanoid" id="E9HSX5"/>
<protein>
    <recommendedName>
        <fullName evidence="12">Ionotropic glutamate receptor L-glutamate and glycine-binding domain-containing protein</fullName>
    </recommendedName>
</protein>
<keyword evidence="6 11" id="KW-0472">Membrane</keyword>
<comment type="subcellular location">
    <subcellularLocation>
        <location evidence="1">Membrane</location>
        <topology evidence="1">Multi-pass membrane protein</topology>
    </subcellularLocation>
</comment>
<keyword evidence="7" id="KW-0675">Receptor</keyword>
<evidence type="ECO:0000313" key="13">
    <source>
        <dbReference type="EMBL" id="EFX65146.1"/>
    </source>
</evidence>
<dbReference type="Pfam" id="PF10613">
    <property type="entry name" value="Lig_chan-Glu_bd"/>
    <property type="match status" value="1"/>
</dbReference>
<dbReference type="OrthoDB" id="413361at2759"/>
<feature type="transmembrane region" description="Helical" evidence="11">
    <location>
        <begin position="148"/>
        <end position="169"/>
    </location>
</feature>
<keyword evidence="2" id="KW-0813">Transport</keyword>
<dbReference type="InterPro" id="IPR019594">
    <property type="entry name" value="Glu/Gly-bd"/>
</dbReference>
<reference evidence="13 14" key="1">
    <citation type="journal article" date="2011" name="Science">
        <title>The ecoresponsive genome of Daphnia pulex.</title>
        <authorList>
            <person name="Colbourne J.K."/>
            <person name="Pfrender M.E."/>
            <person name="Gilbert D."/>
            <person name="Thomas W.K."/>
            <person name="Tucker A."/>
            <person name="Oakley T.H."/>
            <person name="Tokishita S."/>
            <person name="Aerts A."/>
            <person name="Arnold G.J."/>
            <person name="Basu M.K."/>
            <person name="Bauer D.J."/>
            <person name="Caceres C.E."/>
            <person name="Carmel L."/>
            <person name="Casola C."/>
            <person name="Choi J.H."/>
            <person name="Detter J.C."/>
            <person name="Dong Q."/>
            <person name="Dusheyko S."/>
            <person name="Eads B.D."/>
            <person name="Frohlich T."/>
            <person name="Geiler-Samerotte K.A."/>
            <person name="Gerlach D."/>
            <person name="Hatcher P."/>
            <person name="Jogdeo S."/>
            <person name="Krijgsveld J."/>
            <person name="Kriventseva E.V."/>
            <person name="Kultz D."/>
            <person name="Laforsch C."/>
            <person name="Lindquist E."/>
            <person name="Lopez J."/>
            <person name="Manak J.R."/>
            <person name="Muller J."/>
            <person name="Pangilinan J."/>
            <person name="Patwardhan R.P."/>
            <person name="Pitluck S."/>
            <person name="Pritham E.J."/>
            <person name="Rechtsteiner A."/>
            <person name="Rho M."/>
            <person name="Rogozin I.B."/>
            <person name="Sakarya O."/>
            <person name="Salamov A."/>
            <person name="Schaack S."/>
            <person name="Shapiro H."/>
            <person name="Shiga Y."/>
            <person name="Skalitzky C."/>
            <person name="Smith Z."/>
            <person name="Souvorov A."/>
            <person name="Sung W."/>
            <person name="Tang Z."/>
            <person name="Tsuchiya D."/>
            <person name="Tu H."/>
            <person name="Vos H."/>
            <person name="Wang M."/>
            <person name="Wolf Y.I."/>
            <person name="Yamagata H."/>
            <person name="Yamada T."/>
            <person name="Ye Y."/>
            <person name="Shaw J.R."/>
            <person name="Andrews J."/>
            <person name="Crease T.J."/>
            <person name="Tang H."/>
            <person name="Lucas S.M."/>
            <person name="Robertson H.M."/>
            <person name="Bork P."/>
            <person name="Koonin E.V."/>
            <person name="Zdobnov E.M."/>
            <person name="Grigoriev I.V."/>
            <person name="Lynch M."/>
            <person name="Boore J.L."/>
        </authorList>
    </citation>
    <scope>NUCLEOTIDE SEQUENCE [LARGE SCALE GENOMIC DNA]</scope>
</reference>
<evidence type="ECO:0000256" key="1">
    <source>
        <dbReference type="ARBA" id="ARBA00004141"/>
    </source>
</evidence>
<dbReference type="HOGENOM" id="CLU_1504960_0_0_1"/>
<evidence type="ECO:0000313" key="14">
    <source>
        <dbReference type="Proteomes" id="UP000000305"/>
    </source>
</evidence>
<feature type="domain" description="Ionotropic glutamate receptor L-glutamate and glycine-binding" evidence="12">
    <location>
        <begin position="71"/>
        <end position="122"/>
    </location>
</feature>
<sequence>MTVEEKKVVLGAQISMINQLIHLMLNQISTKLYPNSCKVLLKFSETREAKVHVSLSRFVHERQQLLLRVQSYTIFPARENTLGVKNNGTWNGVIRAIANLEADIGLLPLTVSREQYEAIEFCGLRGDNTGILVKYTTANNSFTGAFDIWIGGITSGIGISALSVILSDLTKRLRIRSGR</sequence>